<proteinExistence type="predicted"/>
<feature type="signal peptide" evidence="3">
    <location>
        <begin position="1"/>
        <end position="29"/>
    </location>
</feature>
<feature type="compositionally biased region" description="Gly residues" evidence="1">
    <location>
        <begin position="649"/>
        <end position="668"/>
    </location>
</feature>
<keyword evidence="3" id="KW-0732">Signal</keyword>
<feature type="region of interest" description="Disordered" evidence="1">
    <location>
        <begin position="628"/>
        <end position="676"/>
    </location>
</feature>
<accession>A0ABZ1IFT7</accession>
<dbReference type="RefSeq" id="WP_326835428.1">
    <property type="nucleotide sequence ID" value="NZ_CP142149.1"/>
</dbReference>
<feature type="transmembrane region" description="Helical" evidence="2">
    <location>
        <begin position="707"/>
        <end position="729"/>
    </location>
</feature>
<keyword evidence="5" id="KW-1185">Reference proteome</keyword>
<sequence length="764" mass="77116">MNGFRRVALVVAAGVLAVLGVAAVPSASAQTTTPPLTYTVQTTGADLATAQDGDPVRITVSGLPANATASVAVCPAQLRDSLLHSVVDPVTKKAAWVADHTMATRVAQYCGNLNDELAGAVFPTVANRGRSAVSQNVVFDLYVPRGSSAPKNVPFDPDFTTLAPSAALPWPNNPDKKQYSFTCDETHPCTMLLTINGKPAGATVQQTVFDSSLTFAASPPGLKIQGCGGVGDGTVTASMPERFGPTAVAWNQLLCAPTKTAQPANIVSETEDAGLTSFDKGDSDVAFTGSGGTLAAQSVRARTYVPVALNATVIAAVGWTPTDRSDAGASLVSRLGTSLQFDWDDVANLLSKGGEVPDSTGRGGIFKTGSALVTRNAALAAISGPSSPVQAPDARAGHSDNTFYGVTGESGPGSVPLTLSGRLAGMPAWTYGTFRDPQGAPLKGNGQPVGVVSDLNALNLGDDGVHNVDAKTGRVNVRKQVNNATLGTGQECKNGCLDWIVTDLATATEYGWTPVALPDGQGGYVAPTPKSLQAAAAHAEVADDGSLRLDGTTAPGAYPLTFVESVAAPLNPLVDAGCAPETAKQTELATFLKAATNGGQNSLGQGMVGLTPDLLSAAQDAAARVGTGTAAASCHEQEQAQNPGPPDTGPGGGTGGDLTGGDLGGPGLGSDAPAAPPAEVTALTMKAPTADSVQDSRNLASSVDIPLFPGATALGALIPLLALVALVLLPPGTGYLTAGKPLPAWVGRTSRGVARRFAALRGRA</sequence>
<evidence type="ECO:0000256" key="3">
    <source>
        <dbReference type="SAM" id="SignalP"/>
    </source>
</evidence>
<evidence type="ECO:0000313" key="4">
    <source>
        <dbReference type="EMBL" id="WSE32621.1"/>
    </source>
</evidence>
<reference evidence="4 5" key="1">
    <citation type="journal article" date="2015" name="Int. J. Syst. Evol. Microbiol.">
        <title>Amycolatopsis rhabdoformis sp. nov., an actinomycete isolated from a tropical forest soil.</title>
        <authorList>
            <person name="Souza W.R."/>
            <person name="Silva R.E."/>
            <person name="Goodfellow M."/>
            <person name="Busarakam K."/>
            <person name="Figueiro F.S."/>
            <person name="Ferreira D."/>
            <person name="Rodrigues-Filho E."/>
            <person name="Moraes L.A.B."/>
            <person name="Zucchi T.D."/>
        </authorList>
    </citation>
    <scope>NUCLEOTIDE SEQUENCE [LARGE SCALE GENOMIC DNA]</scope>
    <source>
        <strain evidence="4 5">NCIMB 14900</strain>
    </source>
</reference>
<dbReference type="EMBL" id="CP142149">
    <property type="protein sequence ID" value="WSE32621.1"/>
    <property type="molecule type" value="Genomic_DNA"/>
</dbReference>
<evidence type="ECO:0000313" key="5">
    <source>
        <dbReference type="Proteomes" id="UP001330812"/>
    </source>
</evidence>
<feature type="chain" id="PRO_5046252435" description="PBP domain-containing protein" evidence="3">
    <location>
        <begin position="30"/>
        <end position="764"/>
    </location>
</feature>
<name>A0ABZ1IFT7_9PSEU</name>
<keyword evidence="2" id="KW-1133">Transmembrane helix</keyword>
<keyword evidence="2" id="KW-0472">Membrane</keyword>
<evidence type="ECO:0000256" key="2">
    <source>
        <dbReference type="SAM" id="Phobius"/>
    </source>
</evidence>
<keyword evidence="2" id="KW-0812">Transmembrane</keyword>
<gene>
    <name evidence="4" type="ORF">VSH64_10940</name>
</gene>
<evidence type="ECO:0000256" key="1">
    <source>
        <dbReference type="SAM" id="MobiDB-lite"/>
    </source>
</evidence>
<dbReference type="Proteomes" id="UP001330812">
    <property type="component" value="Chromosome"/>
</dbReference>
<evidence type="ECO:0008006" key="6">
    <source>
        <dbReference type="Google" id="ProtNLM"/>
    </source>
</evidence>
<organism evidence="4 5">
    <name type="scientific">Amycolatopsis rhabdoformis</name>
    <dbReference type="NCBI Taxonomy" id="1448059"/>
    <lineage>
        <taxon>Bacteria</taxon>
        <taxon>Bacillati</taxon>
        <taxon>Actinomycetota</taxon>
        <taxon>Actinomycetes</taxon>
        <taxon>Pseudonocardiales</taxon>
        <taxon>Pseudonocardiaceae</taxon>
        <taxon>Amycolatopsis</taxon>
    </lineage>
</organism>
<protein>
    <recommendedName>
        <fullName evidence="6">PBP domain-containing protein</fullName>
    </recommendedName>
</protein>